<sequence length="92" mass="11081">MSENKSKSKYYEEALEQYKEMVEEEEEDGSERDSWDKRITDTGCYVENLALQLCHAETNDWRQCFPEMAQFRSCWEKNGNRDRVQTVDRDLK</sequence>
<evidence type="ECO:0000313" key="3">
    <source>
        <dbReference type="EMBL" id="KAL3230159.1"/>
    </source>
</evidence>
<dbReference type="PANTHER" id="PTHR13639:SF2">
    <property type="entry name" value="CYTOCHROME C OXIDASE ASSEMBLY FACTOR 4 HOMOLOG, MITOCHONDRIAL"/>
    <property type="match status" value="1"/>
</dbReference>
<organism evidence="3 4">
    <name type="scientific">Nakaseomyces bracarensis</name>
    <dbReference type="NCBI Taxonomy" id="273131"/>
    <lineage>
        <taxon>Eukaryota</taxon>
        <taxon>Fungi</taxon>
        <taxon>Dikarya</taxon>
        <taxon>Ascomycota</taxon>
        <taxon>Saccharomycotina</taxon>
        <taxon>Saccharomycetes</taxon>
        <taxon>Saccharomycetales</taxon>
        <taxon>Saccharomycetaceae</taxon>
        <taxon>Nakaseomyces</taxon>
    </lineage>
</organism>
<protein>
    <recommendedName>
        <fullName evidence="2">CHCH domain-containing protein</fullName>
    </recommendedName>
</protein>
<dbReference type="InterPro" id="IPR010625">
    <property type="entry name" value="CHCH"/>
</dbReference>
<dbReference type="InterPro" id="IPR039870">
    <property type="entry name" value="Coa4-like"/>
</dbReference>
<name>A0ABR4NQ22_9SACH</name>
<reference evidence="3 4" key="1">
    <citation type="submission" date="2024-05" db="EMBL/GenBank/DDBJ databases">
        <title>Long read based assembly of the Candida bracarensis genome reveals expanded adhesin content.</title>
        <authorList>
            <person name="Marcet-Houben M."/>
            <person name="Ksiezopolska E."/>
            <person name="Gabaldon T."/>
        </authorList>
    </citation>
    <scope>NUCLEOTIDE SEQUENCE [LARGE SCALE GENOMIC DNA]</scope>
    <source>
        <strain evidence="3 4">CBM6</strain>
    </source>
</reference>
<accession>A0ABR4NQ22</accession>
<proteinExistence type="predicted"/>
<keyword evidence="1" id="KW-1015">Disulfide bond</keyword>
<dbReference type="EMBL" id="JBEVYD010000010">
    <property type="protein sequence ID" value="KAL3230159.1"/>
    <property type="molecule type" value="Genomic_DNA"/>
</dbReference>
<dbReference type="Proteomes" id="UP001623330">
    <property type="component" value="Unassembled WGS sequence"/>
</dbReference>
<comment type="caution">
    <text evidence="3">The sequence shown here is derived from an EMBL/GenBank/DDBJ whole genome shotgun (WGS) entry which is preliminary data.</text>
</comment>
<dbReference type="PANTHER" id="PTHR13639">
    <property type="entry name" value="CYTOCHROME C OXIDASE ASSEMBLY FACTOR 4 HOMOLOG, MITOCHONDRIAL"/>
    <property type="match status" value="1"/>
</dbReference>
<dbReference type="PROSITE" id="PS51808">
    <property type="entry name" value="CHCH"/>
    <property type="match status" value="1"/>
</dbReference>
<feature type="domain" description="CHCH" evidence="2">
    <location>
        <begin position="44"/>
        <end position="77"/>
    </location>
</feature>
<keyword evidence="4" id="KW-1185">Reference proteome</keyword>
<evidence type="ECO:0000256" key="1">
    <source>
        <dbReference type="ARBA" id="ARBA00023157"/>
    </source>
</evidence>
<dbReference type="Pfam" id="PF06747">
    <property type="entry name" value="CHCH"/>
    <property type="match status" value="1"/>
</dbReference>
<gene>
    <name evidence="3" type="ORF">RNJ44_01522</name>
</gene>
<evidence type="ECO:0000259" key="2">
    <source>
        <dbReference type="Pfam" id="PF06747"/>
    </source>
</evidence>
<evidence type="ECO:0000313" key="4">
    <source>
        <dbReference type="Proteomes" id="UP001623330"/>
    </source>
</evidence>